<name>A0A537M1H6_9BACT</name>
<dbReference type="Proteomes" id="UP000320393">
    <property type="component" value="Unassembled WGS sequence"/>
</dbReference>
<accession>A0A537M1H6</accession>
<evidence type="ECO:0000313" key="1">
    <source>
        <dbReference type="EMBL" id="TMJ14133.1"/>
    </source>
</evidence>
<proteinExistence type="predicted"/>
<dbReference type="AlphaFoldDB" id="A0A537M1H6"/>
<protein>
    <submittedName>
        <fullName evidence="1">Uncharacterized protein</fullName>
    </submittedName>
</protein>
<gene>
    <name evidence="1" type="ORF">E6H02_03915</name>
</gene>
<dbReference type="EMBL" id="VBAM01000125">
    <property type="protein sequence ID" value="TMJ14133.1"/>
    <property type="molecule type" value="Genomic_DNA"/>
</dbReference>
<organism evidence="1 2">
    <name type="scientific">Candidatus Segetimicrobium genomatis</name>
    <dbReference type="NCBI Taxonomy" id="2569760"/>
    <lineage>
        <taxon>Bacteria</taxon>
        <taxon>Bacillati</taxon>
        <taxon>Candidatus Sysuimicrobiota</taxon>
        <taxon>Candidatus Sysuimicrobiia</taxon>
        <taxon>Candidatus Sysuimicrobiales</taxon>
        <taxon>Candidatus Segetimicrobiaceae</taxon>
        <taxon>Candidatus Segetimicrobium</taxon>
    </lineage>
</organism>
<evidence type="ECO:0000313" key="2">
    <source>
        <dbReference type="Proteomes" id="UP000320393"/>
    </source>
</evidence>
<reference evidence="1 2" key="1">
    <citation type="journal article" date="2019" name="Nat. Microbiol.">
        <title>Mediterranean grassland soil C-N compound turnover is dependent on rainfall and depth, and is mediated by genomically divergent microorganisms.</title>
        <authorList>
            <person name="Diamond S."/>
            <person name="Andeer P.F."/>
            <person name="Li Z."/>
            <person name="Crits-Christoph A."/>
            <person name="Burstein D."/>
            <person name="Anantharaman K."/>
            <person name="Lane K.R."/>
            <person name="Thomas B.C."/>
            <person name="Pan C."/>
            <person name="Northen T.R."/>
            <person name="Banfield J.F."/>
        </authorList>
    </citation>
    <scope>NUCLEOTIDE SEQUENCE [LARGE SCALE GENOMIC DNA]</scope>
    <source>
        <strain evidence="1">NP_5</strain>
    </source>
</reference>
<comment type="caution">
    <text evidence="1">The sequence shown here is derived from an EMBL/GenBank/DDBJ whole genome shotgun (WGS) entry which is preliminary data.</text>
</comment>
<sequence>MTPHSLRAGEVLEHRFDTREAGEVWAALTLAAPGTSWLRGDPAVLRLDVDGREPQDVILAAGDEPTEYARLLGRLTAGPHVLRLGVDERLSSPSARGPLAPLRGLATAGLTAGARNPT</sequence>